<dbReference type="Gene3D" id="2.30.30.240">
    <property type="entry name" value="PRC-barrel domain"/>
    <property type="match status" value="1"/>
</dbReference>
<evidence type="ECO:0000256" key="5">
    <source>
        <dbReference type="HAMAP-Rule" id="MF_00014"/>
    </source>
</evidence>
<keyword evidence="4 5" id="KW-0143">Chaperone</keyword>
<keyword evidence="3 5" id="KW-0698">rRNA processing</keyword>
<accession>A0A9X3TVF2</accession>
<evidence type="ECO:0000313" key="8">
    <source>
        <dbReference type="EMBL" id="MDA5192726.1"/>
    </source>
</evidence>
<dbReference type="AlphaFoldDB" id="A0A9X3TVF2"/>
<dbReference type="Gene3D" id="2.40.30.60">
    <property type="entry name" value="RimM"/>
    <property type="match status" value="1"/>
</dbReference>
<comment type="subcellular location">
    <subcellularLocation>
        <location evidence="5">Cytoplasm</location>
    </subcellularLocation>
</comment>
<gene>
    <name evidence="5 8" type="primary">rimM</name>
    <name evidence="8" type="ORF">NYP16_01980</name>
</gene>
<evidence type="ECO:0000256" key="1">
    <source>
        <dbReference type="ARBA" id="ARBA00022490"/>
    </source>
</evidence>
<dbReference type="Pfam" id="PF01782">
    <property type="entry name" value="RimM"/>
    <property type="match status" value="1"/>
</dbReference>
<organism evidence="8 9">
    <name type="scientific">Govanella unica</name>
    <dbReference type="NCBI Taxonomy" id="2975056"/>
    <lineage>
        <taxon>Bacteria</taxon>
        <taxon>Pseudomonadati</taxon>
        <taxon>Pseudomonadota</taxon>
        <taxon>Alphaproteobacteria</taxon>
        <taxon>Emcibacterales</taxon>
        <taxon>Govanellaceae</taxon>
        <taxon>Govanella</taxon>
    </lineage>
</organism>
<dbReference type="SUPFAM" id="SSF50346">
    <property type="entry name" value="PRC-barrel domain"/>
    <property type="match status" value="1"/>
</dbReference>
<dbReference type="EMBL" id="JANWOI010000001">
    <property type="protein sequence ID" value="MDA5192726.1"/>
    <property type="molecule type" value="Genomic_DNA"/>
</dbReference>
<dbReference type="GO" id="GO:0005840">
    <property type="term" value="C:ribosome"/>
    <property type="evidence" value="ECO:0007669"/>
    <property type="project" value="InterPro"/>
</dbReference>
<dbReference type="HAMAP" id="MF_00014">
    <property type="entry name" value="Ribosome_mat_RimM"/>
    <property type="match status" value="1"/>
</dbReference>
<reference evidence="8" key="1">
    <citation type="submission" date="2022-08" db="EMBL/GenBank/DDBJ databases">
        <authorList>
            <person name="Vandamme P."/>
            <person name="Hettiarachchi A."/>
            <person name="Peeters C."/>
            <person name="Cnockaert M."/>
            <person name="Carlier A."/>
        </authorList>
    </citation>
    <scope>NUCLEOTIDE SEQUENCE</scope>
    <source>
        <strain evidence="8">LMG 31809</strain>
    </source>
</reference>
<dbReference type="Pfam" id="PF24986">
    <property type="entry name" value="PRC_RimM"/>
    <property type="match status" value="1"/>
</dbReference>
<dbReference type="PANTHER" id="PTHR33692">
    <property type="entry name" value="RIBOSOME MATURATION FACTOR RIMM"/>
    <property type="match status" value="1"/>
</dbReference>
<keyword evidence="9" id="KW-1185">Reference proteome</keyword>
<comment type="subunit">
    <text evidence="5">Binds ribosomal protein uS19.</text>
</comment>
<dbReference type="Proteomes" id="UP001141619">
    <property type="component" value="Unassembled WGS sequence"/>
</dbReference>
<dbReference type="InterPro" id="IPR036976">
    <property type="entry name" value="RimM_N_sf"/>
</dbReference>
<evidence type="ECO:0000256" key="2">
    <source>
        <dbReference type="ARBA" id="ARBA00022517"/>
    </source>
</evidence>
<keyword evidence="2 5" id="KW-0690">Ribosome biogenesis</keyword>
<comment type="function">
    <text evidence="5">An accessory protein needed during the final step in the assembly of 30S ribosomal subunit, possibly for assembly of the head region. Essential for efficient processing of 16S rRNA. May be needed both before and after RbfA during the maturation of 16S rRNA. It has affinity for free ribosomal 30S subunits but not for 70S ribosomes.</text>
</comment>
<dbReference type="InterPro" id="IPR002676">
    <property type="entry name" value="RimM_N"/>
</dbReference>
<comment type="similarity">
    <text evidence="5">Belongs to the RimM family.</text>
</comment>
<evidence type="ECO:0000313" key="9">
    <source>
        <dbReference type="Proteomes" id="UP001141619"/>
    </source>
</evidence>
<dbReference type="GO" id="GO:0005737">
    <property type="term" value="C:cytoplasm"/>
    <property type="evidence" value="ECO:0007669"/>
    <property type="project" value="UniProtKB-SubCell"/>
</dbReference>
<protein>
    <recommendedName>
        <fullName evidence="5">Ribosome maturation factor RimM</fullName>
    </recommendedName>
</protein>
<dbReference type="PANTHER" id="PTHR33692:SF1">
    <property type="entry name" value="RIBOSOME MATURATION FACTOR RIMM"/>
    <property type="match status" value="1"/>
</dbReference>
<feature type="domain" description="Ribosome maturation factor RimM PRC barrel" evidence="7">
    <location>
        <begin position="108"/>
        <end position="174"/>
    </location>
</feature>
<evidence type="ECO:0000259" key="6">
    <source>
        <dbReference type="Pfam" id="PF01782"/>
    </source>
</evidence>
<dbReference type="InterPro" id="IPR009000">
    <property type="entry name" value="Transl_B-barrel_sf"/>
</dbReference>
<dbReference type="RefSeq" id="WP_274942429.1">
    <property type="nucleotide sequence ID" value="NZ_JANWOI010000001.1"/>
</dbReference>
<comment type="domain">
    <text evidence="5">The PRC barrel domain binds ribosomal protein uS19.</text>
</comment>
<evidence type="ECO:0000256" key="3">
    <source>
        <dbReference type="ARBA" id="ARBA00022552"/>
    </source>
</evidence>
<comment type="caution">
    <text evidence="8">The sequence shown here is derived from an EMBL/GenBank/DDBJ whole genome shotgun (WGS) entry which is preliminary data.</text>
</comment>
<sequence length="186" mass="20086">MTDRRTHVDPGPDWVCLGQVTGAIGVRGEIRVKSFTTDPKSLQSYGALTVLPGGETMDFKLLRVVKDGLAMRAEGVTDRDAAEALRGKRLYVPRARLPEPDEDDFYHADLIGLRVEDAAGQELGHIRAVHDFGAGDVLDVAAVAGGQGFMLPFTREAVTLVDIKGGRIVAVPPEPATEDDRPEPEE</sequence>
<name>A0A9X3TVF2_9PROT</name>
<reference evidence="8" key="2">
    <citation type="journal article" date="2023" name="Syst. Appl. Microbiol.">
        <title>Govania unica gen. nov., sp. nov., a rare biosphere bacterium that represents a novel family in the class Alphaproteobacteria.</title>
        <authorList>
            <person name="Vandamme P."/>
            <person name="Peeters C."/>
            <person name="Hettiarachchi A."/>
            <person name="Cnockaert M."/>
            <person name="Carlier A."/>
        </authorList>
    </citation>
    <scope>NUCLEOTIDE SEQUENCE</scope>
    <source>
        <strain evidence="8">LMG 31809</strain>
    </source>
</reference>
<dbReference type="GO" id="GO:0043022">
    <property type="term" value="F:ribosome binding"/>
    <property type="evidence" value="ECO:0007669"/>
    <property type="project" value="InterPro"/>
</dbReference>
<dbReference type="GO" id="GO:0042274">
    <property type="term" value="P:ribosomal small subunit biogenesis"/>
    <property type="evidence" value="ECO:0007669"/>
    <property type="project" value="UniProtKB-UniRule"/>
</dbReference>
<dbReference type="GO" id="GO:0006364">
    <property type="term" value="P:rRNA processing"/>
    <property type="evidence" value="ECO:0007669"/>
    <property type="project" value="UniProtKB-UniRule"/>
</dbReference>
<dbReference type="SUPFAM" id="SSF50447">
    <property type="entry name" value="Translation proteins"/>
    <property type="match status" value="1"/>
</dbReference>
<dbReference type="NCBIfam" id="TIGR02273">
    <property type="entry name" value="16S_RimM"/>
    <property type="match status" value="1"/>
</dbReference>
<proteinExistence type="inferred from homology"/>
<evidence type="ECO:0000256" key="4">
    <source>
        <dbReference type="ARBA" id="ARBA00023186"/>
    </source>
</evidence>
<dbReference type="InterPro" id="IPR011033">
    <property type="entry name" value="PRC_barrel-like_sf"/>
</dbReference>
<evidence type="ECO:0000259" key="7">
    <source>
        <dbReference type="Pfam" id="PF24986"/>
    </source>
</evidence>
<dbReference type="InterPro" id="IPR011961">
    <property type="entry name" value="RimM"/>
</dbReference>
<keyword evidence="1 5" id="KW-0963">Cytoplasm</keyword>
<feature type="domain" description="RimM N-terminal" evidence="6">
    <location>
        <begin position="17"/>
        <end position="95"/>
    </location>
</feature>
<dbReference type="InterPro" id="IPR056792">
    <property type="entry name" value="PRC_RimM"/>
</dbReference>